<evidence type="ECO:0000256" key="1">
    <source>
        <dbReference type="SAM" id="MobiDB-lite"/>
    </source>
</evidence>
<proteinExistence type="predicted"/>
<protein>
    <submittedName>
        <fullName evidence="3">Uncharacterized protein</fullName>
    </submittedName>
</protein>
<dbReference type="AlphaFoldDB" id="A0A9D4GXY1"/>
<dbReference type="EMBL" id="JAIWYP010000005">
    <property type="protein sequence ID" value="KAH3823695.1"/>
    <property type="molecule type" value="Genomic_DNA"/>
</dbReference>
<gene>
    <name evidence="3" type="ORF">DPMN_125509</name>
</gene>
<dbReference type="Proteomes" id="UP000828390">
    <property type="component" value="Unassembled WGS sequence"/>
</dbReference>
<name>A0A9D4GXY1_DREPO</name>
<feature type="signal peptide" evidence="2">
    <location>
        <begin position="1"/>
        <end position="23"/>
    </location>
</feature>
<keyword evidence="2" id="KW-0732">Signal</keyword>
<evidence type="ECO:0000256" key="2">
    <source>
        <dbReference type="SAM" id="SignalP"/>
    </source>
</evidence>
<evidence type="ECO:0000313" key="3">
    <source>
        <dbReference type="EMBL" id="KAH3823695.1"/>
    </source>
</evidence>
<feature type="compositionally biased region" description="Polar residues" evidence="1">
    <location>
        <begin position="40"/>
        <end position="58"/>
    </location>
</feature>
<sequence length="58" mass="6116">MFMLSVFIQILKISHQLSISAQAATTTSTFNLSTTINLTEGNQTASTSPSNPSHGSTT</sequence>
<comment type="caution">
    <text evidence="3">The sequence shown here is derived from an EMBL/GenBank/DDBJ whole genome shotgun (WGS) entry which is preliminary data.</text>
</comment>
<evidence type="ECO:0000313" key="4">
    <source>
        <dbReference type="Proteomes" id="UP000828390"/>
    </source>
</evidence>
<feature type="chain" id="PRO_5039117028" evidence="2">
    <location>
        <begin position="24"/>
        <end position="58"/>
    </location>
</feature>
<keyword evidence="4" id="KW-1185">Reference proteome</keyword>
<reference evidence="3" key="2">
    <citation type="submission" date="2020-11" db="EMBL/GenBank/DDBJ databases">
        <authorList>
            <person name="McCartney M.A."/>
            <person name="Auch B."/>
            <person name="Kono T."/>
            <person name="Mallez S."/>
            <person name="Becker A."/>
            <person name="Gohl D.M."/>
            <person name="Silverstein K.A.T."/>
            <person name="Koren S."/>
            <person name="Bechman K.B."/>
            <person name="Herman A."/>
            <person name="Abrahante J.E."/>
            <person name="Garbe J."/>
        </authorList>
    </citation>
    <scope>NUCLEOTIDE SEQUENCE</scope>
    <source>
        <strain evidence="3">Duluth1</strain>
        <tissue evidence="3">Whole animal</tissue>
    </source>
</reference>
<accession>A0A9D4GXY1</accession>
<feature type="region of interest" description="Disordered" evidence="1">
    <location>
        <begin position="39"/>
        <end position="58"/>
    </location>
</feature>
<organism evidence="3 4">
    <name type="scientific">Dreissena polymorpha</name>
    <name type="common">Zebra mussel</name>
    <name type="synonym">Mytilus polymorpha</name>
    <dbReference type="NCBI Taxonomy" id="45954"/>
    <lineage>
        <taxon>Eukaryota</taxon>
        <taxon>Metazoa</taxon>
        <taxon>Spiralia</taxon>
        <taxon>Lophotrochozoa</taxon>
        <taxon>Mollusca</taxon>
        <taxon>Bivalvia</taxon>
        <taxon>Autobranchia</taxon>
        <taxon>Heteroconchia</taxon>
        <taxon>Euheterodonta</taxon>
        <taxon>Imparidentia</taxon>
        <taxon>Neoheterodontei</taxon>
        <taxon>Myida</taxon>
        <taxon>Dreissenoidea</taxon>
        <taxon>Dreissenidae</taxon>
        <taxon>Dreissena</taxon>
    </lineage>
</organism>
<reference evidence="3" key="1">
    <citation type="journal article" date="2019" name="bioRxiv">
        <title>The Genome of the Zebra Mussel, Dreissena polymorpha: A Resource for Invasive Species Research.</title>
        <authorList>
            <person name="McCartney M.A."/>
            <person name="Auch B."/>
            <person name="Kono T."/>
            <person name="Mallez S."/>
            <person name="Zhang Y."/>
            <person name="Obille A."/>
            <person name="Becker A."/>
            <person name="Abrahante J.E."/>
            <person name="Garbe J."/>
            <person name="Badalamenti J.P."/>
            <person name="Herman A."/>
            <person name="Mangelson H."/>
            <person name="Liachko I."/>
            <person name="Sullivan S."/>
            <person name="Sone E.D."/>
            <person name="Koren S."/>
            <person name="Silverstein K.A.T."/>
            <person name="Beckman K.B."/>
            <person name="Gohl D.M."/>
        </authorList>
    </citation>
    <scope>NUCLEOTIDE SEQUENCE</scope>
    <source>
        <strain evidence="3">Duluth1</strain>
        <tissue evidence="3">Whole animal</tissue>
    </source>
</reference>